<dbReference type="RefSeq" id="WP_065390521.1">
    <property type="nucleotide sequence ID" value="NZ_CAWMQN010000070.1"/>
</dbReference>
<sequence length="119" mass="12808">MSGLSAVISVKLKLGQDSYNVDLNIPSATPTPEAPFLFSVVSPEKGEQPANTLLEVAIGNSSNIYIAVAPPSSLLKETGVDKVVENLNVVVSEGKYNKTDKKFDQDKNEDKGKDEDKNK</sequence>
<keyword evidence="3" id="KW-1185">Reference proteome</keyword>
<dbReference type="EMBL" id="LOIC01000070">
    <property type="protein sequence ID" value="OCA54483.1"/>
    <property type="molecule type" value="Genomic_DNA"/>
</dbReference>
<organism evidence="2 3">
    <name type="scientific">Photorhabdus namnaonensis</name>
    <dbReference type="NCBI Taxonomy" id="1851568"/>
    <lineage>
        <taxon>Bacteria</taxon>
        <taxon>Pseudomonadati</taxon>
        <taxon>Pseudomonadota</taxon>
        <taxon>Gammaproteobacteria</taxon>
        <taxon>Enterobacterales</taxon>
        <taxon>Morganellaceae</taxon>
        <taxon>Photorhabdus</taxon>
    </lineage>
</organism>
<evidence type="ECO:0000313" key="3">
    <source>
        <dbReference type="Proteomes" id="UP000092665"/>
    </source>
</evidence>
<name>A0A1B8YH85_9GAMM</name>
<evidence type="ECO:0000313" key="2">
    <source>
        <dbReference type="EMBL" id="OCA54483.1"/>
    </source>
</evidence>
<evidence type="ECO:0000256" key="1">
    <source>
        <dbReference type="SAM" id="MobiDB-lite"/>
    </source>
</evidence>
<dbReference type="AlphaFoldDB" id="A0A1B8YH85"/>
<accession>A0A1B8YH85</accession>
<protein>
    <submittedName>
        <fullName evidence="2">Uncharacterized protein</fullName>
    </submittedName>
</protein>
<dbReference type="Proteomes" id="UP000092665">
    <property type="component" value="Unassembled WGS sequence"/>
</dbReference>
<comment type="caution">
    <text evidence="2">The sequence shown here is derived from an EMBL/GenBank/DDBJ whole genome shotgun (WGS) entry which is preliminary data.</text>
</comment>
<reference evidence="3" key="1">
    <citation type="submission" date="2015-11" db="EMBL/GenBank/DDBJ databases">
        <authorList>
            <person name="Tobias N.J."/>
            <person name="Mishra B."/>
            <person name="Gupta D.K."/>
            <person name="Thines M."/>
            <person name="Stinear T.P."/>
            <person name="Bode H.B."/>
        </authorList>
    </citation>
    <scope>NUCLEOTIDE SEQUENCE [LARGE SCALE GENOMIC DNA]</scope>
    <source>
        <strain evidence="3">PB45.5</strain>
    </source>
</reference>
<dbReference type="PATRIC" id="fig|29488.15.peg.2642"/>
<proteinExistence type="predicted"/>
<feature type="region of interest" description="Disordered" evidence="1">
    <location>
        <begin position="98"/>
        <end position="119"/>
    </location>
</feature>
<gene>
    <name evidence="2" type="ORF">Phpb_02394</name>
</gene>